<feature type="region of interest" description="Disordered" evidence="1">
    <location>
        <begin position="167"/>
        <end position="186"/>
    </location>
</feature>
<feature type="region of interest" description="Disordered" evidence="1">
    <location>
        <begin position="200"/>
        <end position="253"/>
    </location>
</feature>
<evidence type="ECO:0000313" key="3">
    <source>
        <dbReference type="Proteomes" id="UP000800036"/>
    </source>
</evidence>
<reference evidence="2" key="1">
    <citation type="journal article" date="2020" name="Stud. Mycol.">
        <title>101 Dothideomycetes genomes: a test case for predicting lifestyles and emergence of pathogens.</title>
        <authorList>
            <person name="Haridas S."/>
            <person name="Albert R."/>
            <person name="Binder M."/>
            <person name="Bloem J."/>
            <person name="Labutti K."/>
            <person name="Salamov A."/>
            <person name="Andreopoulos B."/>
            <person name="Baker S."/>
            <person name="Barry K."/>
            <person name="Bills G."/>
            <person name="Bluhm B."/>
            <person name="Cannon C."/>
            <person name="Castanera R."/>
            <person name="Culley D."/>
            <person name="Daum C."/>
            <person name="Ezra D."/>
            <person name="Gonzalez J."/>
            <person name="Henrissat B."/>
            <person name="Kuo A."/>
            <person name="Liang C."/>
            <person name="Lipzen A."/>
            <person name="Lutzoni F."/>
            <person name="Magnuson J."/>
            <person name="Mondo S."/>
            <person name="Nolan M."/>
            <person name="Ohm R."/>
            <person name="Pangilinan J."/>
            <person name="Park H.-J."/>
            <person name="Ramirez L."/>
            <person name="Alfaro M."/>
            <person name="Sun H."/>
            <person name="Tritt A."/>
            <person name="Yoshinaga Y."/>
            <person name="Zwiers L.-H."/>
            <person name="Turgeon B."/>
            <person name="Goodwin S."/>
            <person name="Spatafora J."/>
            <person name="Crous P."/>
            <person name="Grigoriev I."/>
        </authorList>
    </citation>
    <scope>NUCLEOTIDE SEQUENCE</scope>
    <source>
        <strain evidence="2">CBS 107.79</strain>
    </source>
</reference>
<name>A0A6A5VJA5_9PLEO</name>
<dbReference type="EMBL" id="ML976680">
    <property type="protein sequence ID" value="KAF1973447.1"/>
    <property type="molecule type" value="Genomic_DNA"/>
</dbReference>
<accession>A0A6A5VJA5</accession>
<dbReference type="AlphaFoldDB" id="A0A6A5VJA5"/>
<sequence>MPPHQEQAPELARVMEGCKNKRPSKHQHLHNFTVDYPNGTLSPNDLAASTIGALRLFSALAEERGQHDLAEKALHLADVHQAVGEKLMNAGIHRMEHKVDDRAGILGWYLCRAAKLDKQIDAYGGEDGEKKMVSDVTQRVGELLWRTRARVYGNDEENAAAEMMDTGAEAPAESELEQTTPGADAKAGELSQKLQHLGVSDNREAEAASTMQASENDRPGTNLATSFDQTLVILGNNESNPDDDDNDSDMTLL</sequence>
<organism evidence="2 3">
    <name type="scientific">Bimuria novae-zelandiae CBS 107.79</name>
    <dbReference type="NCBI Taxonomy" id="1447943"/>
    <lineage>
        <taxon>Eukaryota</taxon>
        <taxon>Fungi</taxon>
        <taxon>Dikarya</taxon>
        <taxon>Ascomycota</taxon>
        <taxon>Pezizomycotina</taxon>
        <taxon>Dothideomycetes</taxon>
        <taxon>Pleosporomycetidae</taxon>
        <taxon>Pleosporales</taxon>
        <taxon>Massarineae</taxon>
        <taxon>Didymosphaeriaceae</taxon>
        <taxon>Bimuria</taxon>
    </lineage>
</organism>
<keyword evidence="3" id="KW-1185">Reference proteome</keyword>
<gene>
    <name evidence="2" type="ORF">BU23DRAFT_568155</name>
</gene>
<evidence type="ECO:0000313" key="2">
    <source>
        <dbReference type="EMBL" id="KAF1973447.1"/>
    </source>
</evidence>
<dbReference type="OrthoDB" id="10558441at2759"/>
<dbReference type="Proteomes" id="UP000800036">
    <property type="component" value="Unassembled WGS sequence"/>
</dbReference>
<protein>
    <submittedName>
        <fullName evidence="2">Uncharacterized protein</fullName>
    </submittedName>
</protein>
<feature type="compositionally biased region" description="Acidic residues" evidence="1">
    <location>
        <begin position="240"/>
        <end position="253"/>
    </location>
</feature>
<proteinExistence type="predicted"/>
<evidence type="ECO:0000256" key="1">
    <source>
        <dbReference type="SAM" id="MobiDB-lite"/>
    </source>
</evidence>